<keyword evidence="3" id="KW-0997">Cell inner membrane</keyword>
<dbReference type="GO" id="GO:1901137">
    <property type="term" value="P:carbohydrate derivative biosynthetic process"/>
    <property type="evidence" value="ECO:0007669"/>
    <property type="project" value="UniProtKB-ARBA"/>
</dbReference>
<keyword evidence="5" id="KW-0472">Membrane</keyword>
<sequence>MKDKLYVSAFNVFKFFIRIMPETLIFFFAKALSRMIYAADSKHKKIAKVNLDLAYGDTLSEEDKEHIIRACYLNLILSLIDFVKNQGISREALLNKVTFKNETILENALAAGKKVILVTAHYGNWELVALSIAAKFGDMTIIGRDLDASSMNAILKQNREQFGIELIDKKGAMKSMISVLKHNRMLGLLVDQNTSEKEGVLVDFFGKPVRHTPSAAILSRRFNAVIIPVFITTEDHLQYTLTFYEGFVTETTDDKDRDILESVQKQAKITEKVIRKKPEEWFWLHKRWKNRFEACYDD</sequence>
<dbReference type="PIRSF" id="PIRSF026649">
    <property type="entry name" value="MsbB"/>
    <property type="match status" value="1"/>
</dbReference>
<keyword evidence="2" id="KW-1003">Cell membrane</keyword>
<accession>A0A1W1CNP3</accession>
<dbReference type="PANTHER" id="PTHR30606">
    <property type="entry name" value="LIPID A BIOSYNTHESIS LAUROYL ACYLTRANSFERASE"/>
    <property type="match status" value="1"/>
</dbReference>
<dbReference type="Pfam" id="PF03279">
    <property type="entry name" value="Lip_A_acyltrans"/>
    <property type="match status" value="1"/>
</dbReference>
<gene>
    <name evidence="7" type="ORF">MNB_SV-10-306</name>
</gene>
<dbReference type="AlphaFoldDB" id="A0A1W1CNP3"/>
<proteinExistence type="predicted"/>
<evidence type="ECO:0000256" key="1">
    <source>
        <dbReference type="ARBA" id="ARBA00004533"/>
    </source>
</evidence>
<dbReference type="GO" id="GO:0005886">
    <property type="term" value="C:plasma membrane"/>
    <property type="evidence" value="ECO:0007669"/>
    <property type="project" value="UniProtKB-SubCell"/>
</dbReference>
<keyword evidence="4 7" id="KW-0808">Transferase</keyword>
<evidence type="ECO:0000256" key="3">
    <source>
        <dbReference type="ARBA" id="ARBA00022519"/>
    </source>
</evidence>
<evidence type="ECO:0000256" key="4">
    <source>
        <dbReference type="ARBA" id="ARBA00022679"/>
    </source>
</evidence>
<dbReference type="GO" id="GO:0008610">
    <property type="term" value="P:lipid biosynthetic process"/>
    <property type="evidence" value="ECO:0007669"/>
    <property type="project" value="UniProtKB-ARBA"/>
</dbReference>
<organism evidence="7">
    <name type="scientific">hydrothermal vent metagenome</name>
    <dbReference type="NCBI Taxonomy" id="652676"/>
    <lineage>
        <taxon>unclassified sequences</taxon>
        <taxon>metagenomes</taxon>
        <taxon>ecological metagenomes</taxon>
    </lineage>
</organism>
<keyword evidence="6 7" id="KW-0012">Acyltransferase</keyword>
<dbReference type="GO" id="GO:0016746">
    <property type="term" value="F:acyltransferase activity"/>
    <property type="evidence" value="ECO:0007669"/>
    <property type="project" value="UniProtKB-KW"/>
</dbReference>
<name>A0A1W1CNP3_9ZZZZ</name>
<dbReference type="EC" id="2.3.1.-" evidence="7"/>
<dbReference type="InterPro" id="IPR004960">
    <property type="entry name" value="LipA_acyltrans"/>
</dbReference>
<protein>
    <submittedName>
        <fullName evidence="7">Lipid A biosynthesis lauroyl acyltransferase</fullName>
        <ecNumber evidence="7">2.3.1.-</ecNumber>
    </submittedName>
</protein>
<evidence type="ECO:0000313" key="7">
    <source>
        <dbReference type="EMBL" id="SFV67317.1"/>
    </source>
</evidence>
<dbReference type="EMBL" id="FPHL01000047">
    <property type="protein sequence ID" value="SFV67317.1"/>
    <property type="molecule type" value="Genomic_DNA"/>
</dbReference>
<evidence type="ECO:0000256" key="2">
    <source>
        <dbReference type="ARBA" id="ARBA00022475"/>
    </source>
</evidence>
<evidence type="ECO:0000256" key="5">
    <source>
        <dbReference type="ARBA" id="ARBA00023136"/>
    </source>
</evidence>
<reference evidence="7" key="1">
    <citation type="submission" date="2016-10" db="EMBL/GenBank/DDBJ databases">
        <authorList>
            <person name="de Groot N.N."/>
        </authorList>
    </citation>
    <scope>NUCLEOTIDE SEQUENCE</scope>
</reference>
<evidence type="ECO:0000256" key="6">
    <source>
        <dbReference type="ARBA" id="ARBA00023315"/>
    </source>
</evidence>
<dbReference type="PANTHER" id="PTHR30606:SF9">
    <property type="entry name" value="LIPID A BIOSYNTHESIS LAUROYLTRANSFERASE"/>
    <property type="match status" value="1"/>
</dbReference>
<dbReference type="CDD" id="cd07984">
    <property type="entry name" value="LPLAT_LABLAT-like"/>
    <property type="match status" value="1"/>
</dbReference>
<comment type="subcellular location">
    <subcellularLocation>
        <location evidence="1">Cell inner membrane</location>
    </subcellularLocation>
</comment>
<dbReference type="NCBIfam" id="NF006270">
    <property type="entry name" value="PRK08419.1"/>
    <property type="match status" value="1"/>
</dbReference>